<gene>
    <name evidence="6" type="ORF">GGI59_002988</name>
</gene>
<evidence type="ECO:0000256" key="1">
    <source>
        <dbReference type="ARBA" id="ARBA00022729"/>
    </source>
</evidence>
<proteinExistence type="predicted"/>
<organism evidence="6 7">
    <name type="scientific">Rhizobium lentis</name>
    <dbReference type="NCBI Taxonomy" id="1138194"/>
    <lineage>
        <taxon>Bacteria</taxon>
        <taxon>Pseudomonadati</taxon>
        <taxon>Pseudomonadota</taxon>
        <taxon>Alphaproteobacteria</taxon>
        <taxon>Hyphomicrobiales</taxon>
        <taxon>Rhizobiaceae</taxon>
        <taxon>Rhizobium/Agrobacterium group</taxon>
        <taxon>Rhizobium</taxon>
    </lineage>
</organism>
<feature type="region of interest" description="Disordered" evidence="4">
    <location>
        <begin position="35"/>
        <end position="85"/>
    </location>
</feature>
<evidence type="ECO:0000313" key="6">
    <source>
        <dbReference type="EMBL" id="MBB5561313.1"/>
    </source>
</evidence>
<evidence type="ECO:0000313" key="7">
    <source>
        <dbReference type="Proteomes" id="UP000528824"/>
    </source>
</evidence>
<dbReference type="RefSeq" id="WP_183916505.1">
    <property type="nucleotide sequence ID" value="NZ_JACHBB010000005.1"/>
</dbReference>
<dbReference type="InterPro" id="IPR051561">
    <property type="entry name" value="FRAS1_ECM"/>
</dbReference>
<keyword evidence="1" id="KW-0732">Signal</keyword>
<dbReference type="InterPro" id="IPR039005">
    <property type="entry name" value="CSPG_rpt"/>
</dbReference>
<dbReference type="EMBL" id="JACHBC010000005">
    <property type="protein sequence ID" value="MBB5561313.1"/>
    <property type="molecule type" value="Genomic_DNA"/>
</dbReference>
<dbReference type="Pfam" id="PF16184">
    <property type="entry name" value="Cadherin_3"/>
    <property type="match status" value="3"/>
</dbReference>
<dbReference type="PANTHER" id="PTHR45739:SF8">
    <property type="entry name" value="FRAS1-RELATED EXTRACELLULAR MATRIX PROTEIN 1"/>
    <property type="match status" value="1"/>
</dbReference>
<name>A0A7W8UNW8_9HYPH</name>
<dbReference type="PROSITE" id="PS51854">
    <property type="entry name" value="CSPG"/>
    <property type="match status" value="2"/>
</dbReference>
<dbReference type="Proteomes" id="UP000528824">
    <property type="component" value="Unassembled WGS sequence"/>
</dbReference>
<evidence type="ECO:0000259" key="5">
    <source>
        <dbReference type="Pfam" id="PF14252"/>
    </source>
</evidence>
<keyword evidence="3" id="KW-0325">Glycoprotein</keyword>
<evidence type="ECO:0000256" key="2">
    <source>
        <dbReference type="ARBA" id="ARBA00022737"/>
    </source>
</evidence>
<sequence length="1024" mass="104112">MSSVSLALALEPRFMYDAAGAATAATVADQAHMAESSATADKSGATAPADSAHSSDTAHADAADANSHPDVSHGEPLPTSGPAPVTEIAFVDGRLPDIQSLAPRAGVEVVVLDPSRDGLAQVSETLAGYKNLSAIHFVGHGESGSFSIGSTTLDGSTLAARANEIAGWSSALGADADIMIWGCDVGSMPSGEALVGGLSALTGADVAASTDATGAAARGGDWSLEVSSGEIDTATPFEAESLANWDHLLDPPTISGPTDSPVRVAEPSTLNAAGADRASLAAWQFNSNVSGNVTVTAAVDDASIGTILNTDGRAVAVTGGWRFTGTLAEANAWLDSLTFAAADVERGNIAGSTSISLTIQDADGGTANRSIDVEVTPSNDPAILDDRSTAVVEGGSLTLGSGVLAPVDPEVAAGAQIPSQIVYRLTDDPQFGYLKLDGQRIAIGSIFTQQDVIDGKLVYVHTEKGSNQNASDSFAVSLNDGATPQASSDTAVITLDVTPVNQAPTASGSGAIYEGQPANATLGGVPQSVVGNFINATGGGDSGDTVLNVQLTDLPDHGTLYFTGTATLGGVAQTFTNRAITASDISAGFVFAYADRAGLTYANDGIDGSNGRPPNDGFGVKVVDGGGGTGTPASADATINLTIRPVNDDPVWVESSTRAATVPTPAGNTATDYKVTLTTAMLNATDVDTAPESITFIVTSQAALDQGRLVYIDGGGNASLLPEGGTFTLADVQAGRVQYWQLAGANPTDGLVDSFNFQVVDNAIAPHWNTDGGQFERMGGVYTGPSSSDTLRNLVFTINLVQTPAGTDGSLPTRQTVTSSASSTFAGTNPSGTTYGTLEEGGTIILTNGSGGQPGLNYIVQGVDPSQVVYTILGFDGAGASWNGELQKLVSGSWVSLSLYDTFTQADLNAGNVRFQHDGGEDFESNVRLQASAGVLVSDGSGGLTTDEWNTSFTFYVKPVNDAPVVTGSSENIIDEGETVAITTGMLNFSDADDAESESYLEGTATLPGPAATILPLTMTPQIR</sequence>
<dbReference type="PANTHER" id="PTHR45739">
    <property type="entry name" value="MATRIX PROTEIN, PUTATIVE-RELATED"/>
    <property type="match status" value="1"/>
</dbReference>
<keyword evidence="2" id="KW-0677">Repeat</keyword>
<feature type="domain" description="DUF4347" evidence="5">
    <location>
        <begin position="88"/>
        <end position="249"/>
    </location>
</feature>
<accession>A0A7W8UNW8</accession>
<evidence type="ECO:0000256" key="3">
    <source>
        <dbReference type="ARBA" id="ARBA00023180"/>
    </source>
</evidence>
<protein>
    <recommendedName>
        <fullName evidence="5">DUF4347 domain-containing protein</fullName>
    </recommendedName>
</protein>
<dbReference type="Pfam" id="PF14252">
    <property type="entry name" value="DUF4347"/>
    <property type="match status" value="1"/>
</dbReference>
<reference evidence="6 7" key="1">
    <citation type="submission" date="2020-08" db="EMBL/GenBank/DDBJ databases">
        <title>Genomic Encyclopedia of Type Strains, Phase IV (KMG-V): Genome sequencing to study the core and pangenomes of soil and plant-associated prokaryotes.</title>
        <authorList>
            <person name="Whitman W."/>
        </authorList>
    </citation>
    <scope>NUCLEOTIDE SEQUENCE [LARGE SCALE GENOMIC DNA]</scope>
    <source>
        <strain evidence="6 7">SEMIA 4034</strain>
    </source>
</reference>
<dbReference type="AlphaFoldDB" id="A0A7W8UNW8"/>
<dbReference type="InterPro" id="IPR025592">
    <property type="entry name" value="DUF4347"/>
</dbReference>
<comment type="caution">
    <text evidence="6">The sequence shown here is derived from an EMBL/GenBank/DDBJ whole genome shotgun (WGS) entry which is preliminary data.</text>
</comment>
<dbReference type="GO" id="GO:0009653">
    <property type="term" value="P:anatomical structure morphogenesis"/>
    <property type="evidence" value="ECO:0007669"/>
    <property type="project" value="TreeGrafter"/>
</dbReference>
<evidence type="ECO:0000256" key="4">
    <source>
        <dbReference type="SAM" id="MobiDB-lite"/>
    </source>
</evidence>
<feature type="compositionally biased region" description="Low complexity" evidence="4">
    <location>
        <begin position="45"/>
        <end position="55"/>
    </location>
</feature>
<keyword evidence="7" id="KW-1185">Reference proteome</keyword>